<sequence>MDGGSCCHPRKRDDERGIQTTACAAVQGKETDEERDKQPLVWLTGERRQIKERDRWWLVLPYGKKDNKDRDRQQVIPSFRVEIGDGKRMT</sequence>
<gene>
    <name evidence="1" type="ORF">AMTR_s00026p00223230</name>
</gene>
<name>W1PT30_AMBTC</name>
<dbReference type="Gramene" id="ERN10445">
    <property type="protein sequence ID" value="ERN10445"/>
    <property type="gene ID" value="AMTR_s00026p00223230"/>
</dbReference>
<organism evidence="1 2">
    <name type="scientific">Amborella trichopoda</name>
    <dbReference type="NCBI Taxonomy" id="13333"/>
    <lineage>
        <taxon>Eukaryota</taxon>
        <taxon>Viridiplantae</taxon>
        <taxon>Streptophyta</taxon>
        <taxon>Embryophyta</taxon>
        <taxon>Tracheophyta</taxon>
        <taxon>Spermatophyta</taxon>
        <taxon>Magnoliopsida</taxon>
        <taxon>Amborellales</taxon>
        <taxon>Amborellaceae</taxon>
        <taxon>Amborella</taxon>
    </lineage>
</organism>
<proteinExistence type="predicted"/>
<evidence type="ECO:0000313" key="1">
    <source>
        <dbReference type="EMBL" id="ERN10445.1"/>
    </source>
</evidence>
<dbReference type="AlphaFoldDB" id="W1PT30"/>
<dbReference type="Proteomes" id="UP000017836">
    <property type="component" value="Unassembled WGS sequence"/>
</dbReference>
<protein>
    <submittedName>
        <fullName evidence="1">Uncharacterized protein</fullName>
    </submittedName>
</protein>
<accession>W1PT30</accession>
<reference evidence="2" key="1">
    <citation type="journal article" date="2013" name="Science">
        <title>The Amborella genome and the evolution of flowering plants.</title>
        <authorList>
            <consortium name="Amborella Genome Project"/>
        </authorList>
    </citation>
    <scope>NUCLEOTIDE SEQUENCE [LARGE SCALE GENOMIC DNA]</scope>
</reference>
<evidence type="ECO:0000313" key="2">
    <source>
        <dbReference type="Proteomes" id="UP000017836"/>
    </source>
</evidence>
<dbReference type="EMBL" id="KI392852">
    <property type="protein sequence ID" value="ERN10445.1"/>
    <property type="molecule type" value="Genomic_DNA"/>
</dbReference>
<dbReference type="HOGENOM" id="CLU_2443770_0_0_1"/>
<keyword evidence="2" id="KW-1185">Reference proteome</keyword>